<feature type="transmembrane region" description="Helical" evidence="6">
    <location>
        <begin position="147"/>
        <end position="165"/>
    </location>
</feature>
<accession>A0A1H4SH37</accession>
<evidence type="ECO:0000313" key="8">
    <source>
        <dbReference type="Proteomes" id="UP000182409"/>
    </source>
</evidence>
<evidence type="ECO:0000256" key="3">
    <source>
        <dbReference type="ARBA" id="ARBA00022692"/>
    </source>
</evidence>
<feature type="transmembrane region" description="Helical" evidence="6">
    <location>
        <begin position="456"/>
        <end position="481"/>
    </location>
</feature>
<evidence type="ECO:0000256" key="2">
    <source>
        <dbReference type="ARBA" id="ARBA00022475"/>
    </source>
</evidence>
<dbReference type="Proteomes" id="UP000182409">
    <property type="component" value="Unassembled WGS sequence"/>
</dbReference>
<feature type="transmembrane region" description="Helical" evidence="6">
    <location>
        <begin position="424"/>
        <end position="444"/>
    </location>
</feature>
<feature type="transmembrane region" description="Helical" evidence="6">
    <location>
        <begin position="116"/>
        <end position="141"/>
    </location>
</feature>
<keyword evidence="2" id="KW-1003">Cell membrane</keyword>
<dbReference type="PANTHER" id="PTHR30250">
    <property type="entry name" value="PST FAMILY PREDICTED COLANIC ACID TRANSPORTER"/>
    <property type="match status" value="1"/>
</dbReference>
<gene>
    <name evidence="7" type="ORF">SAMN05443244_3453</name>
</gene>
<keyword evidence="3 6" id="KW-0812">Transmembrane</keyword>
<feature type="transmembrane region" description="Helical" evidence="6">
    <location>
        <begin position="210"/>
        <end position="230"/>
    </location>
</feature>
<name>A0A1H4SH37_9BACT</name>
<dbReference type="PANTHER" id="PTHR30250:SF26">
    <property type="entry name" value="PSMA PROTEIN"/>
    <property type="match status" value="1"/>
</dbReference>
<organism evidence="7 8">
    <name type="scientific">Terriglobus roseus</name>
    <dbReference type="NCBI Taxonomy" id="392734"/>
    <lineage>
        <taxon>Bacteria</taxon>
        <taxon>Pseudomonadati</taxon>
        <taxon>Acidobacteriota</taxon>
        <taxon>Terriglobia</taxon>
        <taxon>Terriglobales</taxon>
        <taxon>Acidobacteriaceae</taxon>
        <taxon>Terriglobus</taxon>
    </lineage>
</organism>
<dbReference type="Pfam" id="PF01943">
    <property type="entry name" value="Polysacc_synt"/>
    <property type="match status" value="1"/>
</dbReference>
<dbReference type="InterPro" id="IPR002797">
    <property type="entry name" value="Polysacc_synth"/>
</dbReference>
<feature type="transmembrane region" description="Helical" evidence="6">
    <location>
        <begin position="367"/>
        <end position="391"/>
    </location>
</feature>
<evidence type="ECO:0000256" key="4">
    <source>
        <dbReference type="ARBA" id="ARBA00022989"/>
    </source>
</evidence>
<evidence type="ECO:0000256" key="5">
    <source>
        <dbReference type="ARBA" id="ARBA00023136"/>
    </source>
</evidence>
<evidence type="ECO:0000256" key="1">
    <source>
        <dbReference type="ARBA" id="ARBA00004651"/>
    </source>
</evidence>
<feature type="transmembrane region" description="Helical" evidence="6">
    <location>
        <begin position="335"/>
        <end position="355"/>
    </location>
</feature>
<comment type="subcellular location">
    <subcellularLocation>
        <location evidence="1">Cell membrane</location>
        <topology evidence="1">Multi-pass membrane protein</topology>
    </subcellularLocation>
</comment>
<keyword evidence="4 6" id="KW-1133">Transmembrane helix</keyword>
<evidence type="ECO:0000256" key="6">
    <source>
        <dbReference type="SAM" id="Phobius"/>
    </source>
</evidence>
<feature type="transmembrane region" description="Helical" evidence="6">
    <location>
        <begin position="487"/>
        <end position="507"/>
    </location>
</feature>
<dbReference type="EMBL" id="FNSD01000001">
    <property type="protein sequence ID" value="SEC43535.1"/>
    <property type="molecule type" value="Genomic_DNA"/>
</dbReference>
<protein>
    <submittedName>
        <fullName evidence="7">Membrane protein involved in the export of O-antigen and teichoic acid</fullName>
    </submittedName>
</protein>
<dbReference type="AlphaFoldDB" id="A0A1H4SH37"/>
<feature type="transmembrane region" description="Helical" evidence="6">
    <location>
        <begin position="67"/>
        <end position="88"/>
    </location>
</feature>
<dbReference type="InterPro" id="IPR050833">
    <property type="entry name" value="Poly_Biosynth_Transport"/>
</dbReference>
<evidence type="ECO:0000313" key="7">
    <source>
        <dbReference type="EMBL" id="SEC43535.1"/>
    </source>
</evidence>
<proteinExistence type="predicted"/>
<keyword evidence="5 6" id="KW-0472">Membrane</keyword>
<reference evidence="7 8" key="1">
    <citation type="submission" date="2016-10" db="EMBL/GenBank/DDBJ databases">
        <authorList>
            <person name="de Groot N.N."/>
        </authorList>
    </citation>
    <scope>NUCLEOTIDE SEQUENCE [LARGE SCALE GENOMIC DNA]</scope>
    <source>
        <strain evidence="7 8">AB35.6</strain>
    </source>
</reference>
<sequence length="538" mass="57298">MSLYANDAPTLEPPVTTAHAAAVPQASEGTLRKLLLGSGSRVAFLAVNTVIGLLMTPYILHSLGDRYFGLWALTSTVVGYYSILDLGLSGSLFTQMSHALGARDHISANRIYSTGLALYCWIAVLIMSVAAGCAFVIHLAWPSADAAVVPLILLTGFHVAIGFPMRAPYGVLNAGSHFDLTNAINIGAAVLRVIAMVFCLRSGYHVVGLAFAQLLAAIPGFIAVLMAVRLRYPFMTVRLKSAWHASTAKSLFHFAGPVLLGQVADRLRLQSDALVVSFALGLEAVAHYNVASTLAMYYLDGVTAVVGVLSPLLARQFGAGDHEGLRRNTLLGTRASIVCATFIGFLIVSVGPSFIQRWMGARFLDAYPVLLMLAGAIFIELTQITATSALYATKNVKVFARINVAEALANVVLSIILVRRLGMIGVALGTLIPALAVRGVGMLLAVRRCLNISPALYADSSLAALGRSAFCLVLPAALAYRFVRPDYLTIATVSAISAVLFAAPIWISEFHCIGITTSPTAFRILHRLRPTRSLTTKA</sequence>
<feature type="transmembrane region" description="Helical" evidence="6">
    <location>
        <begin position="186"/>
        <end position="204"/>
    </location>
</feature>
<feature type="transmembrane region" description="Helical" evidence="6">
    <location>
        <begin position="42"/>
        <end position="61"/>
    </location>
</feature>
<dbReference type="GO" id="GO:0005886">
    <property type="term" value="C:plasma membrane"/>
    <property type="evidence" value="ECO:0007669"/>
    <property type="project" value="UniProtKB-SubCell"/>
</dbReference>